<organism evidence="3 4">
    <name type="scientific">Streptomyces gelaticus</name>
    <dbReference type="NCBI Taxonomy" id="285446"/>
    <lineage>
        <taxon>Bacteria</taxon>
        <taxon>Bacillati</taxon>
        <taxon>Actinomycetota</taxon>
        <taxon>Actinomycetes</taxon>
        <taxon>Kitasatosporales</taxon>
        <taxon>Streptomycetaceae</taxon>
        <taxon>Streptomyces</taxon>
    </lineage>
</organism>
<name>A0ABQ2W0F4_9ACTN</name>
<dbReference type="PANTHER" id="PTHR35526:SF3">
    <property type="entry name" value="ANTI-SIGMA-F FACTOR RSBW"/>
    <property type="match status" value="1"/>
</dbReference>
<keyword evidence="1" id="KW-0723">Serine/threonine-protein kinase</keyword>
<keyword evidence="1" id="KW-0808">Transferase</keyword>
<dbReference type="Proteomes" id="UP000660675">
    <property type="component" value="Unassembled WGS sequence"/>
</dbReference>
<reference evidence="4" key="1">
    <citation type="journal article" date="2019" name="Int. J. Syst. Evol. Microbiol.">
        <title>The Global Catalogue of Microorganisms (GCM) 10K type strain sequencing project: providing services to taxonomists for standard genome sequencing and annotation.</title>
        <authorList>
            <consortium name="The Broad Institute Genomics Platform"/>
            <consortium name="The Broad Institute Genome Sequencing Center for Infectious Disease"/>
            <person name="Wu L."/>
            <person name="Ma J."/>
        </authorList>
    </citation>
    <scope>NUCLEOTIDE SEQUENCE [LARGE SCALE GENOMIC DNA]</scope>
    <source>
        <strain evidence="4">JCM 4376</strain>
    </source>
</reference>
<dbReference type="EMBL" id="BMTF01000008">
    <property type="protein sequence ID" value="GGV85091.1"/>
    <property type="molecule type" value="Genomic_DNA"/>
</dbReference>
<dbReference type="Gene3D" id="3.30.565.10">
    <property type="entry name" value="Histidine kinase-like ATPase, C-terminal domain"/>
    <property type="match status" value="1"/>
</dbReference>
<keyword evidence="1" id="KW-0418">Kinase</keyword>
<dbReference type="InterPro" id="IPR003594">
    <property type="entry name" value="HATPase_dom"/>
</dbReference>
<evidence type="ECO:0000256" key="1">
    <source>
        <dbReference type="ARBA" id="ARBA00022527"/>
    </source>
</evidence>
<dbReference type="InterPro" id="IPR036890">
    <property type="entry name" value="HATPase_C_sf"/>
</dbReference>
<evidence type="ECO:0000313" key="3">
    <source>
        <dbReference type="EMBL" id="GGV85091.1"/>
    </source>
</evidence>
<evidence type="ECO:0000259" key="2">
    <source>
        <dbReference type="Pfam" id="PF13581"/>
    </source>
</evidence>
<evidence type="ECO:0000313" key="4">
    <source>
        <dbReference type="Proteomes" id="UP000660675"/>
    </source>
</evidence>
<feature type="domain" description="Histidine kinase/HSP90-like ATPase" evidence="2">
    <location>
        <begin position="31"/>
        <end position="130"/>
    </location>
</feature>
<dbReference type="CDD" id="cd16936">
    <property type="entry name" value="HATPase_RsbW-like"/>
    <property type="match status" value="1"/>
</dbReference>
<dbReference type="PANTHER" id="PTHR35526">
    <property type="entry name" value="ANTI-SIGMA-F FACTOR RSBW-RELATED"/>
    <property type="match status" value="1"/>
</dbReference>
<comment type="caution">
    <text evidence="3">The sequence shown here is derived from an EMBL/GenBank/DDBJ whole genome shotgun (WGS) entry which is preliminary data.</text>
</comment>
<dbReference type="Pfam" id="PF13581">
    <property type="entry name" value="HATPase_c_2"/>
    <property type="match status" value="1"/>
</dbReference>
<accession>A0ABQ2W0F4</accession>
<proteinExistence type="predicted"/>
<protein>
    <recommendedName>
        <fullName evidence="2">Histidine kinase/HSP90-like ATPase domain-containing protein</fullName>
    </recommendedName>
</protein>
<sequence length="230" mass="24943">MRWLGRGERRVLVANGIDGCMTRKPWELPFLAEPEEVAALRRVVRLHLRLWGLSDVADAAEICVSELAANVIRHVGAGTPSTLVVEMNGTRLRLGLRDPDTRELPRGMSVGLDAETGRGLALVEAVSDRWGVILGADSKLVWCDLATQLASPNGHVDQPWVTRSEACLTLYGAGAATMDRAQGRAGFAVQQETAIALIADLLHWLCAHGCDPDAALDRAQMRFESTVTAR</sequence>
<keyword evidence="4" id="KW-1185">Reference proteome</keyword>
<dbReference type="InterPro" id="IPR050267">
    <property type="entry name" value="Anti-sigma-factor_SerPK"/>
</dbReference>
<gene>
    <name evidence="3" type="ORF">GCM10015535_31340</name>
</gene>